<evidence type="ECO:0000256" key="7">
    <source>
        <dbReference type="ARBA" id="ARBA00023136"/>
    </source>
</evidence>
<feature type="transmembrane region" description="Helical" evidence="8">
    <location>
        <begin position="126"/>
        <end position="147"/>
    </location>
</feature>
<name>A0A948TLC4_9BACT</name>
<evidence type="ECO:0000256" key="5">
    <source>
        <dbReference type="ARBA" id="ARBA00022989"/>
    </source>
</evidence>
<keyword evidence="2" id="KW-0813">Transport</keyword>
<feature type="transmembrane region" description="Helical" evidence="8">
    <location>
        <begin position="341"/>
        <end position="364"/>
    </location>
</feature>
<gene>
    <name evidence="10" type="ORF">H9928_02500</name>
</gene>
<evidence type="ECO:0000256" key="2">
    <source>
        <dbReference type="ARBA" id="ARBA00022448"/>
    </source>
</evidence>
<keyword evidence="3" id="KW-0050">Antiport</keyword>
<keyword evidence="7 8" id="KW-0472">Membrane</keyword>
<keyword evidence="5 8" id="KW-1133">Transmembrane helix</keyword>
<feature type="transmembrane region" description="Helical" evidence="8">
    <location>
        <begin position="277"/>
        <end position="301"/>
    </location>
</feature>
<proteinExistence type="predicted"/>
<comment type="subcellular location">
    <subcellularLocation>
        <location evidence="1">Membrane</location>
        <topology evidence="1">Multi-pass membrane protein</topology>
    </subcellularLocation>
</comment>
<dbReference type="InterPro" id="IPR038770">
    <property type="entry name" value="Na+/solute_symporter_sf"/>
</dbReference>
<dbReference type="PANTHER" id="PTHR43562">
    <property type="entry name" value="NAPA-TYPE SODIUM/HYDROGEN ANTIPORTER"/>
    <property type="match status" value="1"/>
</dbReference>
<feature type="transmembrane region" description="Helical" evidence="8">
    <location>
        <begin position="376"/>
        <end position="394"/>
    </location>
</feature>
<evidence type="ECO:0000256" key="3">
    <source>
        <dbReference type="ARBA" id="ARBA00022449"/>
    </source>
</evidence>
<dbReference type="Pfam" id="PF00999">
    <property type="entry name" value="Na_H_Exchanger"/>
    <property type="match status" value="1"/>
</dbReference>
<dbReference type="SUPFAM" id="SSF52402">
    <property type="entry name" value="Adenine nucleotide alpha hydrolases-like"/>
    <property type="match status" value="1"/>
</dbReference>
<evidence type="ECO:0000313" key="10">
    <source>
        <dbReference type="EMBL" id="MBU3855424.1"/>
    </source>
</evidence>
<feature type="transmembrane region" description="Helical" evidence="8">
    <location>
        <begin position="100"/>
        <end position="120"/>
    </location>
</feature>
<sequence>MKELLDLVRFDISLPVTDPTWIFFLVLVIILFAPILLERLRIPHIIGMILAGIVVGEHGFNILARDSSFELFGKVGLYYIMFLAGLEMNMEDFKSIRVKATVLGILAFVIPLGIGIWTNLYLLDYALVTSVLLASMYASHTLIAYPIVIRYGINRQRAVSIAVGGTAVTDTLTLLVLAVIAGMYKGETSDMFLVWLVLKVVVLSVLIMLTFPRIGRWFFRRYSDQVVQYIFVMAMMFLGAALMELIGMEGILGAFLVGLVLNRLIPHVSPLMSHLEFVGNALFIPYFLIGVGMLINVNILFGHFDSIKVASVMIVVALTGKWIASWLTQKIYRMRAVERELMFGLSNAQAAATLAAVLVGYNIVLPGGERLLNEDVLNGTILLILVTCVVSSFMTEHAAKRIVMDDVEVDEDKENDKECILIPVANPDTLESLMQLALVVRNEKMDGNLVALNVINDNNDSVRLEMKGKRSLERAGQIAASANISLRALSRFDLNIATGILHTAKEVDATSIIIGLHHKASIVDSFFGNLTEDLLKNTYRQVMIARFLMPVNTLRRIIVAVPPKSEFEHGFVKWITHLCRMSSQLGCRLHFFAHPQTLGYLKGYIQKKHKDVLTEYQELEDWDDLLIITGQVNFDHLLVIVSARRGSISYDSAFERLPMQVSRYFNNCSIMLLYPDQKGDPNEALSFADPRGWAETQYYDKVGNWFYKWFKKDS</sequence>
<feature type="domain" description="Cation/H+ exchanger transmembrane" evidence="9">
    <location>
        <begin position="28"/>
        <end position="397"/>
    </location>
</feature>
<dbReference type="Gene3D" id="1.20.1530.20">
    <property type="match status" value="1"/>
</dbReference>
<protein>
    <submittedName>
        <fullName evidence="10">Cation:proton antiporter</fullName>
    </submittedName>
</protein>
<reference evidence="10" key="2">
    <citation type="submission" date="2021-04" db="EMBL/GenBank/DDBJ databases">
        <authorList>
            <person name="Gilroy R."/>
        </authorList>
    </citation>
    <scope>NUCLEOTIDE SEQUENCE</scope>
    <source>
        <strain evidence="10">8470</strain>
    </source>
</reference>
<dbReference type="GO" id="GO:0015297">
    <property type="term" value="F:antiporter activity"/>
    <property type="evidence" value="ECO:0007669"/>
    <property type="project" value="UniProtKB-KW"/>
</dbReference>
<accession>A0A948TLC4</accession>
<feature type="transmembrane region" description="Helical" evidence="8">
    <location>
        <begin position="44"/>
        <end position="63"/>
    </location>
</feature>
<dbReference type="PANTHER" id="PTHR43562:SF4">
    <property type="entry name" value="NA(+)_H(+) ANTIPORTER NHAS5"/>
    <property type="match status" value="1"/>
</dbReference>
<organism evidence="10 11">
    <name type="scientific">Candidatus Phocaeicola excrementipullorum</name>
    <dbReference type="NCBI Taxonomy" id="2838731"/>
    <lineage>
        <taxon>Bacteria</taxon>
        <taxon>Pseudomonadati</taxon>
        <taxon>Bacteroidota</taxon>
        <taxon>Bacteroidia</taxon>
        <taxon>Bacteroidales</taxon>
        <taxon>Bacteroidaceae</taxon>
        <taxon>Phocaeicola</taxon>
    </lineage>
</organism>
<feature type="transmembrane region" description="Helical" evidence="8">
    <location>
        <begin position="307"/>
        <end position="329"/>
    </location>
</feature>
<dbReference type="EMBL" id="JAHLFJ010000027">
    <property type="protein sequence ID" value="MBU3855424.1"/>
    <property type="molecule type" value="Genomic_DNA"/>
</dbReference>
<dbReference type="Gene3D" id="3.40.50.12370">
    <property type="match status" value="1"/>
</dbReference>
<evidence type="ECO:0000256" key="1">
    <source>
        <dbReference type="ARBA" id="ARBA00004141"/>
    </source>
</evidence>
<feature type="transmembrane region" description="Helical" evidence="8">
    <location>
        <begin position="226"/>
        <end position="242"/>
    </location>
</feature>
<keyword evidence="6" id="KW-0406">Ion transport</keyword>
<feature type="transmembrane region" description="Helical" evidence="8">
    <location>
        <begin position="20"/>
        <end position="37"/>
    </location>
</feature>
<evidence type="ECO:0000259" key="9">
    <source>
        <dbReference type="Pfam" id="PF00999"/>
    </source>
</evidence>
<evidence type="ECO:0000256" key="8">
    <source>
        <dbReference type="SAM" id="Phobius"/>
    </source>
</evidence>
<feature type="transmembrane region" description="Helical" evidence="8">
    <location>
        <begin position="159"/>
        <end position="180"/>
    </location>
</feature>
<reference evidence="10" key="1">
    <citation type="journal article" date="2021" name="PeerJ">
        <title>Extensive microbial diversity within the chicken gut microbiome revealed by metagenomics and culture.</title>
        <authorList>
            <person name="Gilroy R."/>
            <person name="Ravi A."/>
            <person name="Getino M."/>
            <person name="Pursley I."/>
            <person name="Horton D.L."/>
            <person name="Alikhan N.F."/>
            <person name="Baker D."/>
            <person name="Gharbi K."/>
            <person name="Hall N."/>
            <person name="Watson M."/>
            <person name="Adriaenssens E.M."/>
            <person name="Foster-Nyarko E."/>
            <person name="Jarju S."/>
            <person name="Secka A."/>
            <person name="Antonio M."/>
            <person name="Oren A."/>
            <person name="Chaudhuri R.R."/>
            <person name="La Ragione R."/>
            <person name="Hildebrand F."/>
            <person name="Pallen M.J."/>
        </authorList>
    </citation>
    <scope>NUCLEOTIDE SEQUENCE</scope>
    <source>
        <strain evidence="10">8470</strain>
    </source>
</reference>
<evidence type="ECO:0000256" key="4">
    <source>
        <dbReference type="ARBA" id="ARBA00022692"/>
    </source>
</evidence>
<dbReference type="AlphaFoldDB" id="A0A948TLC4"/>
<dbReference type="Proteomes" id="UP000784286">
    <property type="component" value="Unassembled WGS sequence"/>
</dbReference>
<evidence type="ECO:0000256" key="6">
    <source>
        <dbReference type="ARBA" id="ARBA00023065"/>
    </source>
</evidence>
<feature type="transmembrane region" description="Helical" evidence="8">
    <location>
        <begin position="69"/>
        <end position="88"/>
    </location>
</feature>
<dbReference type="InterPro" id="IPR006153">
    <property type="entry name" value="Cation/H_exchanger_TM"/>
</dbReference>
<keyword evidence="4 8" id="KW-0812">Transmembrane</keyword>
<dbReference type="GO" id="GO:0016020">
    <property type="term" value="C:membrane"/>
    <property type="evidence" value="ECO:0007669"/>
    <property type="project" value="UniProtKB-SubCell"/>
</dbReference>
<dbReference type="GO" id="GO:1902600">
    <property type="term" value="P:proton transmembrane transport"/>
    <property type="evidence" value="ECO:0007669"/>
    <property type="project" value="InterPro"/>
</dbReference>
<evidence type="ECO:0000313" key="11">
    <source>
        <dbReference type="Proteomes" id="UP000784286"/>
    </source>
</evidence>
<comment type="caution">
    <text evidence="10">The sequence shown here is derived from an EMBL/GenBank/DDBJ whole genome shotgun (WGS) entry which is preliminary data.</text>
</comment>
<feature type="transmembrane region" description="Helical" evidence="8">
    <location>
        <begin position="192"/>
        <end position="214"/>
    </location>
</feature>